<dbReference type="EMBL" id="FXUO01000006">
    <property type="protein sequence ID" value="SMP94673.1"/>
    <property type="molecule type" value="Genomic_DNA"/>
</dbReference>
<keyword evidence="2" id="KW-1185">Reference proteome</keyword>
<accession>A0ABY1R790</accession>
<sequence>MKHIIVVVSYSAYVPEDMTVDQLEESIDETVRNNFEGFRATAENYHDEEESEPWFELSGVMAGTESMISVGGN</sequence>
<gene>
    <name evidence="1" type="ORF">SAMN05421679_10676</name>
</gene>
<organism evidence="1 2">
    <name type="scientific">Epilithonimonas pallida</name>
    <dbReference type="NCBI Taxonomy" id="373671"/>
    <lineage>
        <taxon>Bacteria</taxon>
        <taxon>Pseudomonadati</taxon>
        <taxon>Bacteroidota</taxon>
        <taxon>Flavobacteriia</taxon>
        <taxon>Flavobacteriales</taxon>
        <taxon>Weeksellaceae</taxon>
        <taxon>Chryseobacterium group</taxon>
        <taxon>Epilithonimonas</taxon>
    </lineage>
</organism>
<dbReference type="RefSeq" id="WP_283417262.1">
    <property type="nucleotide sequence ID" value="NZ_FXUO01000006.1"/>
</dbReference>
<proteinExistence type="predicted"/>
<reference evidence="1 2" key="1">
    <citation type="submission" date="2017-05" db="EMBL/GenBank/DDBJ databases">
        <authorList>
            <person name="Varghese N."/>
            <person name="Submissions S."/>
        </authorList>
    </citation>
    <scope>NUCLEOTIDE SEQUENCE [LARGE SCALE GENOMIC DNA]</scope>
    <source>
        <strain evidence="1 2">DSM 18015</strain>
    </source>
</reference>
<name>A0ABY1R790_9FLAO</name>
<dbReference type="Proteomes" id="UP001158050">
    <property type="component" value="Unassembled WGS sequence"/>
</dbReference>
<comment type="caution">
    <text evidence="1">The sequence shown here is derived from an EMBL/GenBank/DDBJ whole genome shotgun (WGS) entry which is preliminary data.</text>
</comment>
<evidence type="ECO:0000313" key="2">
    <source>
        <dbReference type="Proteomes" id="UP001158050"/>
    </source>
</evidence>
<protein>
    <submittedName>
        <fullName evidence="1">Uncharacterized protein</fullName>
    </submittedName>
</protein>
<evidence type="ECO:0000313" key="1">
    <source>
        <dbReference type="EMBL" id="SMP94673.1"/>
    </source>
</evidence>